<keyword evidence="2" id="KW-1185">Reference proteome</keyword>
<proteinExistence type="predicted"/>
<evidence type="ECO:0000313" key="2">
    <source>
        <dbReference type="Proteomes" id="UP000013782"/>
    </source>
</evidence>
<dbReference type="HOGENOM" id="CLU_089333_1_0_9"/>
<protein>
    <recommendedName>
        <fullName evidence="3">Abortive infection protein AbiGI</fullName>
    </recommendedName>
</protein>
<reference evidence="1 2" key="1">
    <citation type="submission" date="2013-02" db="EMBL/GenBank/DDBJ databases">
        <title>The Genome Sequence of Enterococcus pallens BAA-351.</title>
        <authorList>
            <consortium name="The Broad Institute Genome Sequencing Platform"/>
            <consortium name="The Broad Institute Genome Sequencing Center for Infectious Disease"/>
            <person name="Earl A.M."/>
            <person name="Gilmore M.S."/>
            <person name="Lebreton F."/>
            <person name="Walker B."/>
            <person name="Young S.K."/>
            <person name="Zeng Q."/>
            <person name="Gargeya S."/>
            <person name="Fitzgerald M."/>
            <person name="Haas B."/>
            <person name="Abouelleil A."/>
            <person name="Alvarado L."/>
            <person name="Arachchi H.M."/>
            <person name="Berlin A.M."/>
            <person name="Chapman S.B."/>
            <person name="Dewar J."/>
            <person name="Goldberg J."/>
            <person name="Griggs A."/>
            <person name="Gujja S."/>
            <person name="Hansen M."/>
            <person name="Howarth C."/>
            <person name="Imamovic A."/>
            <person name="Larimer J."/>
            <person name="McCowan C."/>
            <person name="Murphy C."/>
            <person name="Neiman D."/>
            <person name="Pearson M."/>
            <person name="Priest M."/>
            <person name="Roberts A."/>
            <person name="Saif S."/>
            <person name="Shea T."/>
            <person name="Sisk P."/>
            <person name="Sykes S."/>
            <person name="Wortman J."/>
            <person name="Nusbaum C."/>
            <person name="Birren B."/>
        </authorList>
    </citation>
    <scope>NUCLEOTIDE SEQUENCE [LARGE SCALE GENOMIC DNA]</scope>
    <source>
        <strain evidence="1 2">ATCC BAA-351</strain>
    </source>
</reference>
<gene>
    <name evidence="1" type="ORF">UAU_04853</name>
</gene>
<dbReference type="PATRIC" id="fig|1158607.3.peg.4839"/>
<dbReference type="AlphaFoldDB" id="R2PXV2"/>
<accession>R2PXV2</accession>
<organism evidence="1 2">
    <name type="scientific">Enterococcus pallens ATCC BAA-351</name>
    <dbReference type="NCBI Taxonomy" id="1158607"/>
    <lineage>
        <taxon>Bacteria</taxon>
        <taxon>Bacillati</taxon>
        <taxon>Bacillota</taxon>
        <taxon>Bacilli</taxon>
        <taxon>Lactobacillales</taxon>
        <taxon>Enterococcaceae</taxon>
        <taxon>Enterococcus</taxon>
    </lineage>
</organism>
<evidence type="ECO:0000313" key="1">
    <source>
        <dbReference type="EMBL" id="EOH87998.1"/>
    </source>
</evidence>
<dbReference type="eggNOG" id="COG5340">
    <property type="taxonomic scope" value="Bacteria"/>
</dbReference>
<comment type="caution">
    <text evidence="1">The sequence shown here is derived from an EMBL/GenBank/DDBJ whole genome shotgun (WGS) entry which is preliminary data.</text>
</comment>
<dbReference type="EMBL" id="AJAQ01000046">
    <property type="protein sequence ID" value="EOH87998.1"/>
    <property type="molecule type" value="Genomic_DNA"/>
</dbReference>
<dbReference type="Proteomes" id="UP000013782">
    <property type="component" value="Unassembled WGS sequence"/>
</dbReference>
<evidence type="ECO:0008006" key="3">
    <source>
        <dbReference type="Google" id="ProtNLM"/>
    </source>
</evidence>
<dbReference type="STRING" id="160454.RV10_GL004277"/>
<name>R2PXV2_9ENTE</name>
<sequence length="175" mass="19943">MVSELGYSRKALSQLADEKQISRVERGIYVMASDYVDNYFVIQQRLPQGVFSHETALYLLGFMKRAPEKIQMTFLKGFNSSRAKKVKVQPIIVTTDLAFGVTNVERSGGTTVKVYEIERTLLDLLKPKYKTDKELLVEALKQYIHSEAGNIAKLKDYADLLNMESKIQPYLEALL</sequence>